<evidence type="ECO:0000256" key="2">
    <source>
        <dbReference type="ARBA" id="ARBA00023125"/>
    </source>
</evidence>
<keyword evidence="1" id="KW-0805">Transcription regulation</keyword>
<evidence type="ECO:0000313" key="6">
    <source>
        <dbReference type="Proteomes" id="UP001167831"/>
    </source>
</evidence>
<gene>
    <name evidence="5" type="ORF">QVN81_06885</name>
</gene>
<dbReference type="SUPFAM" id="SSF46894">
    <property type="entry name" value="C-terminal effector domain of the bipartite response regulators"/>
    <property type="match status" value="1"/>
</dbReference>
<keyword evidence="2" id="KW-0238">DNA-binding</keyword>
<dbReference type="Proteomes" id="UP001167831">
    <property type="component" value="Unassembled WGS sequence"/>
</dbReference>
<dbReference type="PRINTS" id="PR00038">
    <property type="entry name" value="HTHLUXR"/>
</dbReference>
<dbReference type="CDD" id="cd06170">
    <property type="entry name" value="LuxR_C_like"/>
    <property type="match status" value="1"/>
</dbReference>
<dbReference type="PROSITE" id="PS50043">
    <property type="entry name" value="HTH_LUXR_2"/>
    <property type="match status" value="1"/>
</dbReference>
<feature type="domain" description="HTH luxR-type" evidence="4">
    <location>
        <begin position="1"/>
        <end position="64"/>
    </location>
</feature>
<dbReference type="PANTHER" id="PTHR44688">
    <property type="entry name" value="DNA-BINDING TRANSCRIPTIONAL ACTIVATOR DEVR_DOSR"/>
    <property type="match status" value="1"/>
</dbReference>
<evidence type="ECO:0000313" key="5">
    <source>
        <dbReference type="EMBL" id="MDN0022750.1"/>
    </source>
</evidence>
<keyword evidence="6" id="KW-1185">Reference proteome</keyword>
<comment type="caution">
    <text evidence="5">The sequence shown here is derived from an EMBL/GenBank/DDBJ whole genome shotgun (WGS) entry which is preliminary data.</text>
</comment>
<dbReference type="RefSeq" id="WP_241146881.1">
    <property type="nucleotide sequence ID" value="NZ_JAUEIE010000005.1"/>
</dbReference>
<evidence type="ECO:0000256" key="1">
    <source>
        <dbReference type="ARBA" id="ARBA00023015"/>
    </source>
</evidence>
<dbReference type="SMART" id="SM00421">
    <property type="entry name" value="HTH_LUXR"/>
    <property type="match status" value="1"/>
</dbReference>
<reference evidence="5" key="2">
    <citation type="submission" date="2024-05" db="EMBL/GenBank/DDBJ databases">
        <title>Identification and characterization of horizontal gene transfer across gut microbiota members of farm animals based on homology search.</title>
        <authorList>
            <person name="Schwarzerova J."/>
            <person name="Nykrynova M."/>
            <person name="Jureckova K."/>
            <person name="Cejkova D."/>
            <person name="Rychlik I."/>
        </authorList>
    </citation>
    <scope>NUCLEOTIDE SEQUENCE</scope>
    <source>
        <strain evidence="5">ET37</strain>
    </source>
</reference>
<dbReference type="EMBL" id="JAUEIE010000005">
    <property type="protein sequence ID" value="MDN0022750.1"/>
    <property type="molecule type" value="Genomic_DNA"/>
</dbReference>
<dbReference type="InterPro" id="IPR036388">
    <property type="entry name" value="WH-like_DNA-bd_sf"/>
</dbReference>
<dbReference type="InterPro" id="IPR000792">
    <property type="entry name" value="Tscrpt_reg_LuxR_C"/>
</dbReference>
<reference evidence="5" key="1">
    <citation type="submission" date="2023-06" db="EMBL/GenBank/DDBJ databases">
        <authorList>
            <person name="Zeman M."/>
            <person name="Kubasova T."/>
            <person name="Jahodarova E."/>
            <person name="Nykrynova M."/>
            <person name="Rychlik I."/>
        </authorList>
    </citation>
    <scope>NUCLEOTIDE SEQUENCE</scope>
    <source>
        <strain evidence="5">ET37</strain>
    </source>
</reference>
<name>A0ABT7WXU8_9BACT</name>
<accession>A0ABT7WXU8</accession>
<keyword evidence="3" id="KW-0804">Transcription</keyword>
<evidence type="ECO:0000256" key="3">
    <source>
        <dbReference type="ARBA" id="ARBA00023163"/>
    </source>
</evidence>
<dbReference type="PANTHER" id="PTHR44688:SF16">
    <property type="entry name" value="DNA-BINDING TRANSCRIPTIONAL ACTIVATOR DEVR_DOSR"/>
    <property type="match status" value="1"/>
</dbReference>
<dbReference type="Pfam" id="PF00196">
    <property type="entry name" value="GerE"/>
    <property type="match status" value="1"/>
</dbReference>
<organism evidence="5 6">
    <name type="scientific">Leyella lascolaii</name>
    <dbReference type="NCBI Taxonomy" id="1776379"/>
    <lineage>
        <taxon>Bacteria</taxon>
        <taxon>Pseudomonadati</taxon>
        <taxon>Bacteroidota</taxon>
        <taxon>Bacteroidia</taxon>
        <taxon>Bacteroidales</taxon>
        <taxon>Prevotellaceae</taxon>
        <taxon>Leyella</taxon>
    </lineage>
</organism>
<evidence type="ECO:0000259" key="4">
    <source>
        <dbReference type="PROSITE" id="PS50043"/>
    </source>
</evidence>
<dbReference type="InterPro" id="IPR016032">
    <property type="entry name" value="Sig_transdc_resp-reg_C-effctor"/>
</dbReference>
<sequence>MEAKSLTKREAEIAELFAWGASKKDIAERLFISERTVENHARNIYEKTGCSKVNELSAWWFCTKFHISFDLSPLKRKVIATTLVALLMPQIFNFDNVAIRVRTRNTCRTVRVIRSRRKFEDDFATVEF</sequence>
<proteinExistence type="predicted"/>
<protein>
    <submittedName>
        <fullName evidence="5">Helix-turn-helix transcriptional regulator</fullName>
    </submittedName>
</protein>
<dbReference type="Gene3D" id="1.10.10.10">
    <property type="entry name" value="Winged helix-like DNA-binding domain superfamily/Winged helix DNA-binding domain"/>
    <property type="match status" value="1"/>
</dbReference>